<feature type="compositionally biased region" description="Basic and acidic residues" evidence="1">
    <location>
        <begin position="86"/>
        <end position="113"/>
    </location>
</feature>
<evidence type="ECO:0000256" key="1">
    <source>
        <dbReference type="SAM" id="MobiDB-lite"/>
    </source>
</evidence>
<evidence type="ECO:0000313" key="3">
    <source>
        <dbReference type="Proteomes" id="UP000326759"/>
    </source>
</evidence>
<organism evidence="2 3">
    <name type="scientific">Armadillidium nasatum</name>
    <dbReference type="NCBI Taxonomy" id="96803"/>
    <lineage>
        <taxon>Eukaryota</taxon>
        <taxon>Metazoa</taxon>
        <taxon>Ecdysozoa</taxon>
        <taxon>Arthropoda</taxon>
        <taxon>Crustacea</taxon>
        <taxon>Multicrustacea</taxon>
        <taxon>Malacostraca</taxon>
        <taxon>Eumalacostraca</taxon>
        <taxon>Peracarida</taxon>
        <taxon>Isopoda</taxon>
        <taxon>Oniscidea</taxon>
        <taxon>Crinocheta</taxon>
        <taxon>Armadillidiidae</taxon>
        <taxon>Armadillidium</taxon>
    </lineage>
</organism>
<name>A0A5N5T3T2_9CRUS</name>
<dbReference type="Proteomes" id="UP000326759">
    <property type="component" value="Unassembled WGS sequence"/>
</dbReference>
<dbReference type="OrthoDB" id="10659178at2759"/>
<evidence type="ECO:0000313" key="2">
    <source>
        <dbReference type="EMBL" id="KAB7501184.1"/>
    </source>
</evidence>
<dbReference type="AlphaFoldDB" id="A0A5N5T3T2"/>
<reference evidence="2 3" key="1">
    <citation type="journal article" date="2019" name="PLoS Biol.">
        <title>Sex chromosomes control vertical transmission of feminizing Wolbachia symbionts in an isopod.</title>
        <authorList>
            <person name="Becking T."/>
            <person name="Chebbi M.A."/>
            <person name="Giraud I."/>
            <person name="Moumen B."/>
            <person name="Laverre T."/>
            <person name="Caubet Y."/>
            <person name="Peccoud J."/>
            <person name="Gilbert C."/>
            <person name="Cordaux R."/>
        </authorList>
    </citation>
    <scope>NUCLEOTIDE SEQUENCE [LARGE SCALE GENOMIC DNA]</scope>
    <source>
        <strain evidence="2">ANa2</strain>
        <tissue evidence="2">Whole body excluding digestive tract and cuticle</tissue>
    </source>
</reference>
<dbReference type="EMBL" id="SEYY01011378">
    <property type="protein sequence ID" value="KAB7501184.1"/>
    <property type="molecule type" value="Genomic_DNA"/>
</dbReference>
<proteinExistence type="predicted"/>
<gene>
    <name evidence="2" type="ORF">Anas_11792</name>
</gene>
<sequence>MDGKDNQEHLYLSQMDGKDNQEHLYLSQMDGKGNQEHLYLSQMDGKDNQEHLYLSQMDGKDNQEHLYLSQMDGKDNQEHLYLSQMDGKENRNRPDDTSFKQDYEDKGENRKDQNTFLNQKTTIVGTFCFFPQNLSTQLLPVTDLIDSKKEQTNVEASFSLPKTCRRNFQSLIQHFQKWIKFILKAKM</sequence>
<keyword evidence="3" id="KW-1185">Reference proteome</keyword>
<protein>
    <submittedName>
        <fullName evidence="2">Uncharacterized protein</fullName>
    </submittedName>
</protein>
<comment type="caution">
    <text evidence="2">The sequence shown here is derived from an EMBL/GenBank/DDBJ whole genome shotgun (WGS) entry which is preliminary data.</text>
</comment>
<accession>A0A5N5T3T2</accession>
<feature type="region of interest" description="Disordered" evidence="1">
    <location>
        <begin position="85"/>
        <end position="114"/>
    </location>
</feature>